<dbReference type="STRING" id="1073327.SAMN04488108_1139"/>
<feature type="domain" description="GP-PDE" evidence="1">
    <location>
        <begin position="68"/>
        <end position="307"/>
    </location>
</feature>
<dbReference type="CDD" id="cd08566">
    <property type="entry name" value="GDPD_AtGDE_like"/>
    <property type="match status" value="1"/>
</dbReference>
<dbReference type="InterPro" id="IPR017946">
    <property type="entry name" value="PLC-like_Pdiesterase_TIM-brl"/>
</dbReference>
<dbReference type="GO" id="GO:0006580">
    <property type="term" value="P:ethanolamine metabolic process"/>
    <property type="evidence" value="ECO:0007669"/>
    <property type="project" value="TreeGrafter"/>
</dbReference>
<dbReference type="PANTHER" id="PTHR46320:SF1">
    <property type="entry name" value="GLYCEROPHOSPHODIESTER PHOSPHODIESTERASE 1"/>
    <property type="match status" value="1"/>
</dbReference>
<dbReference type="EMBL" id="FRXN01000001">
    <property type="protein sequence ID" value="SHO60955.1"/>
    <property type="molecule type" value="Genomic_DNA"/>
</dbReference>
<dbReference type="SUPFAM" id="SSF51695">
    <property type="entry name" value="PLC-like phosphodiesterases"/>
    <property type="match status" value="1"/>
</dbReference>
<keyword evidence="3" id="KW-1185">Reference proteome</keyword>
<sequence length="310" mass="35746">MKRTIQIILTLSFVFISFFSFSQRLNDEKAQLFATYLQNFDRLNQPEECFKNLKGIKKSFRKKAGKQVLIASHRGDHMEAPENSILAFKHAIDNGTNIVEFDIRNSIDDSLMVIHDGTINRTTFGTGKVEEMTYAQLRSFSLVNDYTQELTDSRMPTLYEALLALKGELMIDLDIKCDKIGEIYATVEQLKMFDQTIFFCDEADMDYVLSKNPKAYVMPRARSMEELEHLLRKYSPKIVHIDDSNFDIPEAVKLIRSIEPKCRIWANTLGNRDIMAINGNDAGIWELKELGIDVIQTDLPRHLSHLFCEE</sequence>
<dbReference type="Proteomes" id="UP000184609">
    <property type="component" value="Unassembled WGS sequence"/>
</dbReference>
<dbReference type="OrthoDB" id="384721at2"/>
<proteinExistence type="predicted"/>
<dbReference type="GO" id="GO:0070291">
    <property type="term" value="P:N-acylethanolamine metabolic process"/>
    <property type="evidence" value="ECO:0007669"/>
    <property type="project" value="TreeGrafter"/>
</dbReference>
<protein>
    <submittedName>
        <fullName evidence="2">Glycerophosphoryl diester phosphodiesterase</fullName>
    </submittedName>
</protein>
<dbReference type="AlphaFoldDB" id="A0A1M7Z7V8"/>
<dbReference type="RefSeq" id="WP_073570745.1">
    <property type="nucleotide sequence ID" value="NZ_FRXN01000001.1"/>
</dbReference>
<evidence type="ECO:0000313" key="2">
    <source>
        <dbReference type="EMBL" id="SHO60955.1"/>
    </source>
</evidence>
<evidence type="ECO:0000259" key="1">
    <source>
        <dbReference type="PROSITE" id="PS51704"/>
    </source>
</evidence>
<dbReference type="Pfam" id="PF03009">
    <property type="entry name" value="GDPD"/>
    <property type="match status" value="1"/>
</dbReference>
<dbReference type="InterPro" id="IPR030395">
    <property type="entry name" value="GP_PDE_dom"/>
</dbReference>
<reference evidence="3" key="1">
    <citation type="submission" date="2016-12" db="EMBL/GenBank/DDBJ databases">
        <authorList>
            <person name="Varghese N."/>
            <person name="Submissions S."/>
        </authorList>
    </citation>
    <scope>NUCLEOTIDE SEQUENCE [LARGE SCALE GENOMIC DNA]</scope>
    <source>
        <strain evidence="3">DSM 25035</strain>
    </source>
</reference>
<evidence type="ECO:0000313" key="3">
    <source>
        <dbReference type="Proteomes" id="UP000184609"/>
    </source>
</evidence>
<dbReference type="PANTHER" id="PTHR46320">
    <property type="entry name" value="GLYCEROPHOSPHODIESTER PHOSPHODIESTERASE 1"/>
    <property type="match status" value="1"/>
</dbReference>
<dbReference type="GO" id="GO:0005886">
    <property type="term" value="C:plasma membrane"/>
    <property type="evidence" value="ECO:0007669"/>
    <property type="project" value="TreeGrafter"/>
</dbReference>
<name>A0A1M7Z7V8_9BACT</name>
<gene>
    <name evidence="2" type="ORF">SAMN04488108_1139</name>
</gene>
<accession>A0A1M7Z7V8</accession>
<organism evidence="2 3">
    <name type="scientific">Algoriphagus zhangzhouensis</name>
    <dbReference type="NCBI Taxonomy" id="1073327"/>
    <lineage>
        <taxon>Bacteria</taxon>
        <taxon>Pseudomonadati</taxon>
        <taxon>Bacteroidota</taxon>
        <taxon>Cytophagia</taxon>
        <taxon>Cytophagales</taxon>
        <taxon>Cyclobacteriaceae</taxon>
        <taxon>Algoriphagus</taxon>
    </lineage>
</organism>
<dbReference type="GO" id="GO:0006644">
    <property type="term" value="P:phospholipid metabolic process"/>
    <property type="evidence" value="ECO:0007669"/>
    <property type="project" value="TreeGrafter"/>
</dbReference>
<dbReference type="PROSITE" id="PS51704">
    <property type="entry name" value="GP_PDE"/>
    <property type="match status" value="1"/>
</dbReference>
<dbReference type="GO" id="GO:0008889">
    <property type="term" value="F:glycerophosphodiester phosphodiesterase activity"/>
    <property type="evidence" value="ECO:0007669"/>
    <property type="project" value="TreeGrafter"/>
</dbReference>
<dbReference type="Gene3D" id="3.20.20.190">
    <property type="entry name" value="Phosphatidylinositol (PI) phosphodiesterase"/>
    <property type="match status" value="1"/>
</dbReference>